<reference evidence="2" key="1">
    <citation type="journal article" date="2014" name="Int. J. Syst. Evol. Microbiol.">
        <title>Complete genome sequence of Corynebacterium casei LMG S-19264T (=DSM 44701T), isolated from a smear-ripened cheese.</title>
        <authorList>
            <consortium name="US DOE Joint Genome Institute (JGI-PGF)"/>
            <person name="Walter F."/>
            <person name="Albersmeier A."/>
            <person name="Kalinowski J."/>
            <person name="Ruckert C."/>
        </authorList>
    </citation>
    <scope>NUCLEOTIDE SEQUENCE</scope>
    <source>
        <strain evidence="2">CGMCC 1.15966</strain>
    </source>
</reference>
<accession>A0A8H9FYC0</accession>
<evidence type="ECO:0000313" key="2">
    <source>
        <dbReference type="EMBL" id="GGE13053.1"/>
    </source>
</evidence>
<organism evidence="2 3">
    <name type="scientific">Sphingobacterium cellulitidis</name>
    <dbReference type="NCBI Taxonomy" id="1768011"/>
    <lineage>
        <taxon>Bacteria</taxon>
        <taxon>Pseudomonadati</taxon>
        <taxon>Bacteroidota</taxon>
        <taxon>Sphingobacteriia</taxon>
        <taxon>Sphingobacteriales</taxon>
        <taxon>Sphingobacteriaceae</taxon>
        <taxon>Sphingobacterium</taxon>
    </lineage>
</organism>
<dbReference type="InterPro" id="IPR018490">
    <property type="entry name" value="cNMP-bd_dom_sf"/>
</dbReference>
<gene>
    <name evidence="2" type="ORF">GCM10011516_08520</name>
</gene>
<comment type="caution">
    <text evidence="2">The sequence shown here is derived from an EMBL/GenBank/DDBJ whole genome shotgun (WGS) entry which is preliminary data.</text>
</comment>
<keyword evidence="3" id="KW-1185">Reference proteome</keyword>
<dbReference type="Gene3D" id="2.60.120.10">
    <property type="entry name" value="Jelly Rolls"/>
    <property type="match status" value="1"/>
</dbReference>
<name>A0A8H9FYC0_9SPHI</name>
<dbReference type="SUPFAM" id="SSF51206">
    <property type="entry name" value="cAMP-binding domain-like"/>
    <property type="match status" value="1"/>
</dbReference>
<dbReference type="Pfam" id="PF00027">
    <property type="entry name" value="cNMP_binding"/>
    <property type="match status" value="1"/>
</dbReference>
<dbReference type="Proteomes" id="UP000614460">
    <property type="component" value="Unassembled WGS sequence"/>
</dbReference>
<evidence type="ECO:0000259" key="1">
    <source>
        <dbReference type="Pfam" id="PF00027"/>
    </source>
</evidence>
<sequence length="206" mass="23999">MVDRKHFNQACYFAQQYNISFTRDEFEIIRKNTQHMVFPPHTVLMEQGKLVKKMYFMIKGIARLFRVQDGVDHTLGIESTNYFLSTPLLLQNGQESTCALESLSEMEVLVWDLTSVTLLKEEIPRMIAMEMAIMDRLLNWLQDNQVESRCMTAEERYYKLMETQPKVIQCVPQKYIASLLGIHQDSLSRIRKGLGQRGSDQISPLK</sequence>
<proteinExistence type="predicted"/>
<reference evidence="2" key="2">
    <citation type="submission" date="2020-09" db="EMBL/GenBank/DDBJ databases">
        <authorList>
            <person name="Sun Q."/>
            <person name="Zhou Y."/>
        </authorList>
    </citation>
    <scope>NUCLEOTIDE SEQUENCE</scope>
    <source>
        <strain evidence="2">CGMCC 1.15966</strain>
    </source>
</reference>
<dbReference type="RefSeq" id="WP_094258340.1">
    <property type="nucleotide sequence ID" value="NZ_BMKM01000001.1"/>
</dbReference>
<evidence type="ECO:0000313" key="3">
    <source>
        <dbReference type="Proteomes" id="UP000614460"/>
    </source>
</evidence>
<protein>
    <recommendedName>
        <fullName evidence="1">Cyclic nucleotide-binding domain-containing protein</fullName>
    </recommendedName>
</protein>
<dbReference type="AlphaFoldDB" id="A0A8H9FYC0"/>
<dbReference type="EMBL" id="BMKM01000001">
    <property type="protein sequence ID" value="GGE13053.1"/>
    <property type="molecule type" value="Genomic_DNA"/>
</dbReference>
<dbReference type="InterPro" id="IPR014710">
    <property type="entry name" value="RmlC-like_jellyroll"/>
</dbReference>
<dbReference type="InterPro" id="IPR000595">
    <property type="entry name" value="cNMP-bd_dom"/>
</dbReference>
<feature type="domain" description="Cyclic nucleotide-binding" evidence="1">
    <location>
        <begin position="37"/>
        <end position="115"/>
    </location>
</feature>